<keyword evidence="1" id="KW-0472">Membrane</keyword>
<dbReference type="HOGENOM" id="CLU_044614_0_2_1"/>
<keyword evidence="1" id="KW-1133">Transmembrane helix</keyword>
<feature type="transmembrane region" description="Helical" evidence="1">
    <location>
        <begin position="20"/>
        <end position="44"/>
    </location>
</feature>
<reference evidence="2 3" key="1">
    <citation type="submission" date="2014-04" db="EMBL/GenBank/DDBJ databases">
        <title>Evolutionary Origins and Diversification of the Mycorrhizal Mutualists.</title>
        <authorList>
            <consortium name="DOE Joint Genome Institute"/>
            <consortium name="Mycorrhizal Genomics Consortium"/>
            <person name="Kohler A."/>
            <person name="Kuo A."/>
            <person name="Nagy L.G."/>
            <person name="Floudas D."/>
            <person name="Copeland A."/>
            <person name="Barry K.W."/>
            <person name="Cichocki N."/>
            <person name="Veneault-Fourrey C."/>
            <person name="LaButti K."/>
            <person name="Lindquist E.A."/>
            <person name="Lipzen A."/>
            <person name="Lundell T."/>
            <person name="Morin E."/>
            <person name="Murat C."/>
            <person name="Riley R."/>
            <person name="Ohm R."/>
            <person name="Sun H."/>
            <person name="Tunlid A."/>
            <person name="Henrissat B."/>
            <person name="Grigoriev I.V."/>
            <person name="Hibbett D.S."/>
            <person name="Martin F."/>
        </authorList>
    </citation>
    <scope>NUCLEOTIDE SEQUENCE [LARGE SCALE GENOMIC DNA]</scope>
    <source>
        <strain evidence="2 3">Koide BX008</strain>
    </source>
</reference>
<keyword evidence="3" id="KW-1185">Reference proteome</keyword>
<feature type="transmembrane region" description="Helical" evidence="1">
    <location>
        <begin position="227"/>
        <end position="251"/>
    </location>
</feature>
<dbReference type="InParanoid" id="A0A0C2TJP2"/>
<dbReference type="EMBL" id="KN818232">
    <property type="protein sequence ID" value="KIL67229.1"/>
    <property type="molecule type" value="Genomic_DNA"/>
</dbReference>
<protein>
    <submittedName>
        <fullName evidence="2">Uncharacterized protein</fullName>
    </submittedName>
</protein>
<evidence type="ECO:0000256" key="1">
    <source>
        <dbReference type="SAM" id="Phobius"/>
    </source>
</evidence>
<gene>
    <name evidence="2" type="ORF">M378DRAFT_159630</name>
</gene>
<feature type="transmembrane region" description="Helical" evidence="1">
    <location>
        <begin position="56"/>
        <end position="75"/>
    </location>
</feature>
<dbReference type="AlphaFoldDB" id="A0A0C2TJP2"/>
<accession>A0A0C2TJP2</accession>
<organism evidence="2 3">
    <name type="scientific">Amanita muscaria (strain Koide BX008)</name>
    <dbReference type="NCBI Taxonomy" id="946122"/>
    <lineage>
        <taxon>Eukaryota</taxon>
        <taxon>Fungi</taxon>
        <taxon>Dikarya</taxon>
        <taxon>Basidiomycota</taxon>
        <taxon>Agaricomycotina</taxon>
        <taxon>Agaricomycetes</taxon>
        <taxon>Agaricomycetidae</taxon>
        <taxon>Agaricales</taxon>
        <taxon>Pluteineae</taxon>
        <taxon>Amanitaceae</taxon>
        <taxon>Amanita</taxon>
    </lineage>
</organism>
<sequence>MTYYGPQEDSTTIFYERTFLAGIFVQGVGYGAQLVLYIMCVRYLWRERKSRGGAMLFLIAYITLLLVLLSLWVAVATCTAEDIYINNRNFPGGPWAYFMSTQYLPENVIFIISLFALTFLSDFLVLWRCWVIWTSFESRLVAYMVVSFPVLVQAASFVVGTIWCLQSSLPGHSPYNQTSINLGISFYATSISVNVIVTILITLRLYLHRRVLLDTLPPIHAKQYMSIATILVESAALYSISALAFIISYALNNPINQIFLTLSPPCQQVAGYLIILRVVRGQAWNSRAEEVATQLKPLECSANASSTNITAQVDRSDVKTRGYGSDISLPK</sequence>
<evidence type="ECO:0000313" key="2">
    <source>
        <dbReference type="EMBL" id="KIL67229.1"/>
    </source>
</evidence>
<evidence type="ECO:0000313" key="3">
    <source>
        <dbReference type="Proteomes" id="UP000054549"/>
    </source>
</evidence>
<feature type="transmembrane region" description="Helical" evidence="1">
    <location>
        <begin position="183"/>
        <end position="207"/>
    </location>
</feature>
<dbReference type="OrthoDB" id="2641762at2759"/>
<keyword evidence="1" id="KW-0812">Transmembrane</keyword>
<name>A0A0C2TJP2_AMAMK</name>
<proteinExistence type="predicted"/>
<feature type="transmembrane region" description="Helical" evidence="1">
    <location>
        <begin position="108"/>
        <end position="133"/>
    </location>
</feature>
<dbReference type="Proteomes" id="UP000054549">
    <property type="component" value="Unassembled WGS sequence"/>
</dbReference>
<feature type="transmembrane region" description="Helical" evidence="1">
    <location>
        <begin position="140"/>
        <end position="163"/>
    </location>
</feature>